<evidence type="ECO:0000256" key="6">
    <source>
        <dbReference type="ARBA" id="ARBA00022786"/>
    </source>
</evidence>
<feature type="region of interest" description="Disordered" evidence="9">
    <location>
        <begin position="176"/>
        <end position="215"/>
    </location>
</feature>
<evidence type="ECO:0000256" key="3">
    <source>
        <dbReference type="ARBA" id="ARBA00022679"/>
    </source>
</evidence>
<evidence type="ECO:0000256" key="1">
    <source>
        <dbReference type="ARBA" id="ARBA00000900"/>
    </source>
</evidence>
<dbReference type="GO" id="GO:0008270">
    <property type="term" value="F:zinc ion binding"/>
    <property type="evidence" value="ECO:0007669"/>
    <property type="project" value="UniProtKB-KW"/>
</dbReference>
<evidence type="ECO:0000259" key="10">
    <source>
        <dbReference type="PROSITE" id="PS50089"/>
    </source>
</evidence>
<keyword evidence="5 8" id="KW-0863">Zinc-finger</keyword>
<proteinExistence type="predicted"/>
<feature type="region of interest" description="Disordered" evidence="9">
    <location>
        <begin position="1"/>
        <end position="25"/>
    </location>
</feature>
<dbReference type="PANTHER" id="PTHR22937:SF224">
    <property type="entry name" value="E3 UBIQUITIN-PROTEIN LIGASE MBR1-RELATED"/>
    <property type="match status" value="1"/>
</dbReference>
<feature type="compositionally biased region" description="Polar residues" evidence="9">
    <location>
        <begin position="418"/>
        <end position="437"/>
    </location>
</feature>
<dbReference type="InterPro" id="IPR013083">
    <property type="entry name" value="Znf_RING/FYVE/PHD"/>
</dbReference>
<accession>A0A7J7M993</accession>
<keyword evidence="4" id="KW-0479">Metal-binding</keyword>
<comment type="catalytic activity">
    <reaction evidence="1">
        <text>S-ubiquitinyl-[E2 ubiquitin-conjugating enzyme]-L-cysteine + [acceptor protein]-L-lysine = [E2 ubiquitin-conjugating enzyme]-L-cysteine + N(6)-ubiquitinyl-[acceptor protein]-L-lysine.</text>
        <dbReference type="EC" id="2.3.2.27"/>
    </reaction>
</comment>
<feature type="region of interest" description="Disordered" evidence="9">
    <location>
        <begin position="349"/>
        <end position="369"/>
    </location>
</feature>
<keyword evidence="12" id="KW-1185">Reference proteome</keyword>
<dbReference type="PROSITE" id="PS50089">
    <property type="entry name" value="ZF_RING_2"/>
    <property type="match status" value="1"/>
</dbReference>
<keyword evidence="7" id="KW-0862">Zinc</keyword>
<dbReference type="GO" id="GO:0061630">
    <property type="term" value="F:ubiquitin protein ligase activity"/>
    <property type="evidence" value="ECO:0007669"/>
    <property type="project" value="UniProtKB-EC"/>
</dbReference>
<dbReference type="SMART" id="SM00184">
    <property type="entry name" value="RING"/>
    <property type="match status" value="1"/>
</dbReference>
<dbReference type="Gene3D" id="3.30.40.10">
    <property type="entry name" value="Zinc/RING finger domain, C3HC4 (zinc finger)"/>
    <property type="match status" value="1"/>
</dbReference>
<organism evidence="11 12">
    <name type="scientific">Kingdonia uniflora</name>
    <dbReference type="NCBI Taxonomy" id="39325"/>
    <lineage>
        <taxon>Eukaryota</taxon>
        <taxon>Viridiplantae</taxon>
        <taxon>Streptophyta</taxon>
        <taxon>Embryophyta</taxon>
        <taxon>Tracheophyta</taxon>
        <taxon>Spermatophyta</taxon>
        <taxon>Magnoliopsida</taxon>
        <taxon>Ranunculales</taxon>
        <taxon>Circaeasteraceae</taxon>
        <taxon>Kingdonia</taxon>
    </lineage>
</organism>
<feature type="domain" description="RING-type" evidence="10">
    <location>
        <begin position="675"/>
        <end position="752"/>
    </location>
</feature>
<gene>
    <name evidence="11" type="ORF">GIB67_016273</name>
</gene>
<dbReference type="PANTHER" id="PTHR22937">
    <property type="entry name" value="E3 UBIQUITIN-PROTEIN LIGASE RNF165"/>
    <property type="match status" value="1"/>
</dbReference>
<dbReference type="EMBL" id="JACGCM010001690">
    <property type="protein sequence ID" value="KAF6151461.1"/>
    <property type="molecule type" value="Genomic_DNA"/>
</dbReference>
<evidence type="ECO:0000256" key="5">
    <source>
        <dbReference type="ARBA" id="ARBA00022771"/>
    </source>
</evidence>
<evidence type="ECO:0000313" key="11">
    <source>
        <dbReference type="EMBL" id="KAF6151461.1"/>
    </source>
</evidence>
<feature type="compositionally biased region" description="Low complexity" evidence="9">
    <location>
        <begin position="201"/>
        <end position="214"/>
    </location>
</feature>
<evidence type="ECO:0000256" key="7">
    <source>
        <dbReference type="ARBA" id="ARBA00022833"/>
    </source>
</evidence>
<dbReference type="OrthoDB" id="8062037at2759"/>
<evidence type="ECO:0000313" key="12">
    <source>
        <dbReference type="Proteomes" id="UP000541444"/>
    </source>
</evidence>
<evidence type="ECO:0000256" key="4">
    <source>
        <dbReference type="ARBA" id="ARBA00022723"/>
    </source>
</evidence>
<feature type="compositionally biased region" description="Low complexity" evidence="9">
    <location>
        <begin position="357"/>
        <end position="367"/>
    </location>
</feature>
<feature type="region of interest" description="Disordered" evidence="9">
    <location>
        <begin position="418"/>
        <end position="453"/>
    </location>
</feature>
<dbReference type="Pfam" id="PF13639">
    <property type="entry name" value="zf-RING_2"/>
    <property type="match status" value="1"/>
</dbReference>
<dbReference type="AlphaFoldDB" id="A0A7J7M993"/>
<dbReference type="EC" id="2.3.2.27" evidence="2"/>
<evidence type="ECO:0000256" key="9">
    <source>
        <dbReference type="SAM" id="MobiDB-lite"/>
    </source>
</evidence>
<dbReference type="SUPFAM" id="SSF57850">
    <property type="entry name" value="RING/U-box"/>
    <property type="match status" value="1"/>
</dbReference>
<dbReference type="InterPro" id="IPR001841">
    <property type="entry name" value="Znf_RING"/>
</dbReference>
<evidence type="ECO:0000256" key="2">
    <source>
        <dbReference type="ARBA" id="ARBA00012483"/>
    </source>
</evidence>
<keyword evidence="6" id="KW-0833">Ubl conjugation pathway</keyword>
<dbReference type="Proteomes" id="UP000541444">
    <property type="component" value="Unassembled WGS sequence"/>
</dbReference>
<comment type="caution">
    <text evidence="11">The sequence shown here is derived from an EMBL/GenBank/DDBJ whole genome shotgun (WGS) entry which is preliminary data.</text>
</comment>
<reference evidence="11 12" key="1">
    <citation type="journal article" date="2020" name="IScience">
        <title>Genome Sequencing of the Endangered Kingdonia uniflora (Circaeasteraceae, Ranunculales) Reveals Potential Mechanisms of Evolutionary Specialization.</title>
        <authorList>
            <person name="Sun Y."/>
            <person name="Deng T."/>
            <person name="Zhang A."/>
            <person name="Moore M.J."/>
            <person name="Landis J.B."/>
            <person name="Lin N."/>
            <person name="Zhang H."/>
            <person name="Zhang X."/>
            <person name="Huang J."/>
            <person name="Zhang X."/>
            <person name="Sun H."/>
            <person name="Wang H."/>
        </authorList>
    </citation>
    <scope>NUCLEOTIDE SEQUENCE [LARGE SCALE GENOMIC DNA]</scope>
    <source>
        <strain evidence="11">TB1705</strain>
        <tissue evidence="11">Leaf</tissue>
    </source>
</reference>
<keyword evidence="3" id="KW-0808">Transferase</keyword>
<name>A0A7J7M993_9MAGN</name>
<protein>
    <recommendedName>
        <fullName evidence="2">RING-type E3 ubiquitin transferase</fullName>
        <ecNumber evidence="2">2.3.2.27</ecNumber>
    </recommendedName>
</protein>
<evidence type="ECO:0000256" key="8">
    <source>
        <dbReference type="PROSITE-ProRule" id="PRU00175"/>
    </source>
</evidence>
<dbReference type="InterPro" id="IPR045191">
    <property type="entry name" value="MBR1/2-like"/>
</dbReference>
<feature type="compositionally biased region" description="Polar residues" evidence="9">
    <location>
        <begin position="180"/>
        <end position="192"/>
    </location>
</feature>
<sequence>MQRQKSTMDSFPDAFEYEHNSRSNDTGMEDQIFWDNMLSPVEARLPDFLISPSEANFTLPNSVGHDGTSLSGWNLGEASSSQNTGNHDVAKMDHGWPSSLSTHAGAGPILEEGRYEPANMLSLDSVNLNHSYQVSNGSLFMQNSSSDNISNGVQAMEAGVCLPQMYRRDGSEAEKITFPAGTTNPSIATSGSRGKRKAIEGISGPSSSSGGSSSFFQRDENNLWHTDPARYNVSRNLNISTPVSTDVNPIEHLNPRHSSSSVAVNGESSQRNFRIRFNPSHQQDHTPSNMSSTANVVVHAHSSTPHQSSSGLVSFTHSSNFRPVVFNTGNVQSPSPVVHVPEVPRNMHPSQPWHGPSSTRVGSSSSSTINLRERTSAFRAEVNSRRTPRNTSEHPMFVPQADTRNLAQDPINWSLANGSMATSGDITSTSRVGSSSGAARPSIAPSLLPHDNPRQRLSEAVRRSLFASAGSEPGGRGSRNVVPIRSAISAAPQELSSGAGHQGHQHYPRSPVWMERQGDGVRGVPLSFRTLAAAGEGRSRLVSEIRNALDFMRRGGEGLRFEDVFILDQSVFYGGADLHDRHRDMRLDVDNMSYEVIHSFAFRRACLQYKSVEINEKKEIMIVTPDGSGSQELLALEERIGDVNTGLSEETILKRLKLRKYLSLTIGSPSDEEPCCVCQVSIYLQSFILRNLRLIPMLFSPVKAEITFSIPVINGEEYVNGDDLGVLNCGHDFHADCLKQWLTHKNLCPICKTTALIT</sequence>